<gene>
    <name evidence="3" type="ORF">JOF53_001913</name>
</gene>
<comment type="caution">
    <text evidence="3">The sequence shown here is derived from an EMBL/GenBank/DDBJ whole genome shotgun (WGS) entry which is preliminary data.</text>
</comment>
<evidence type="ECO:0000313" key="3">
    <source>
        <dbReference type="EMBL" id="MBP2473041.1"/>
    </source>
</evidence>
<proteinExistence type="predicted"/>
<keyword evidence="2" id="KW-0472">Membrane</keyword>
<keyword evidence="4" id="KW-1185">Reference proteome</keyword>
<accession>A0ABS5A8Z4</accession>
<dbReference type="Proteomes" id="UP001519363">
    <property type="component" value="Unassembled WGS sequence"/>
</dbReference>
<reference evidence="3 4" key="1">
    <citation type="submission" date="2021-03" db="EMBL/GenBank/DDBJ databases">
        <title>Sequencing the genomes of 1000 actinobacteria strains.</title>
        <authorList>
            <person name="Klenk H.-P."/>
        </authorList>
    </citation>
    <scope>NUCLEOTIDE SEQUENCE [LARGE SCALE GENOMIC DNA]</scope>
    <source>
        <strain evidence="3 4">DSM 44580</strain>
    </source>
</reference>
<evidence type="ECO:0000256" key="1">
    <source>
        <dbReference type="ARBA" id="ARBA00004370"/>
    </source>
</evidence>
<dbReference type="RefSeq" id="WP_209706670.1">
    <property type="nucleotide sequence ID" value="NZ_JAGIOO010000001.1"/>
</dbReference>
<dbReference type="PANTHER" id="PTHR37042">
    <property type="entry name" value="OUTER MEMBRANE PROTEIN RV1973"/>
    <property type="match status" value="1"/>
</dbReference>
<protein>
    <submittedName>
        <fullName evidence="3">Mce-associated membrane protein</fullName>
    </submittedName>
</protein>
<name>A0ABS5A8Z4_9PSEU</name>
<evidence type="ECO:0000256" key="2">
    <source>
        <dbReference type="ARBA" id="ARBA00023136"/>
    </source>
</evidence>
<evidence type="ECO:0000313" key="4">
    <source>
        <dbReference type="Proteomes" id="UP001519363"/>
    </source>
</evidence>
<comment type="subcellular location">
    <subcellularLocation>
        <location evidence="1">Membrane</location>
    </subcellularLocation>
</comment>
<dbReference type="EMBL" id="JAGIOO010000001">
    <property type="protein sequence ID" value="MBP2473041.1"/>
    <property type="molecule type" value="Genomic_DNA"/>
</dbReference>
<dbReference type="PANTHER" id="PTHR37042:SF4">
    <property type="entry name" value="OUTER MEMBRANE PROTEIN RV1973"/>
    <property type="match status" value="1"/>
</dbReference>
<sequence length="163" mass="17471">MTRVLAVLTVLALVAAGWSGYTWWQATADPDHRQAAERDLALQAGSRAVVQLNTLDHRTVEEGLDQWRAWATGPLSEELAQNRDQNARDIRTARTTTTAKLLSAALTTLDARAGAATMVAALAVTLTRDAATPATHHTRVAADLVRTAEGWRVARLQPLGAAA</sequence>
<organism evidence="3 4">
    <name type="scientific">Crossiella equi</name>
    <dbReference type="NCBI Taxonomy" id="130796"/>
    <lineage>
        <taxon>Bacteria</taxon>
        <taxon>Bacillati</taxon>
        <taxon>Actinomycetota</taxon>
        <taxon>Actinomycetes</taxon>
        <taxon>Pseudonocardiales</taxon>
        <taxon>Pseudonocardiaceae</taxon>
        <taxon>Crossiella</taxon>
    </lineage>
</organism>